<dbReference type="AlphaFoldDB" id="A0A8T8SM82"/>
<comment type="caution">
    <text evidence="2">The sequence shown here is derived from an EMBL/GenBank/DDBJ whole genome shotgun (WGS) entry which is preliminary data.</text>
</comment>
<accession>A0A8T8SM82</accession>
<reference evidence="2" key="1">
    <citation type="submission" date="2016-04" db="EMBL/GenBank/DDBJ databases">
        <authorList>
            <person name="Nguyen H.D."/>
            <person name="Kesanakurti P."/>
            <person name="Cullis J."/>
            <person name="Levesque C.A."/>
            <person name="Hambleton S."/>
        </authorList>
    </citation>
    <scope>NUCLEOTIDE SEQUENCE</scope>
    <source>
        <strain evidence="2">DAOMC 238032</strain>
    </source>
</reference>
<evidence type="ECO:0000313" key="3">
    <source>
        <dbReference type="Proteomes" id="UP000077671"/>
    </source>
</evidence>
<sequence length="146" mass="16368">MSRFIGVKQYYARGSDWRVSAIHFPSHNCLFRILCGTFHPWVIAWLITFKCFLVHRMHRGKESKQRIRPREHAYRLHAEGAMPDEIDNDDLEKLLDNAAKTSSDLSTPGPKVVPGVDAELGFCGIRTPPTEGSAGGGARSSLSRNF</sequence>
<feature type="region of interest" description="Disordered" evidence="1">
    <location>
        <begin position="126"/>
        <end position="146"/>
    </location>
</feature>
<evidence type="ECO:0000256" key="1">
    <source>
        <dbReference type="SAM" id="MobiDB-lite"/>
    </source>
</evidence>
<organism evidence="2 3">
    <name type="scientific">Tilletia caries</name>
    <name type="common">wheat bunt fungus</name>
    <dbReference type="NCBI Taxonomy" id="13290"/>
    <lineage>
        <taxon>Eukaryota</taxon>
        <taxon>Fungi</taxon>
        <taxon>Dikarya</taxon>
        <taxon>Basidiomycota</taxon>
        <taxon>Ustilaginomycotina</taxon>
        <taxon>Exobasidiomycetes</taxon>
        <taxon>Tilletiales</taxon>
        <taxon>Tilletiaceae</taxon>
        <taxon>Tilletia</taxon>
    </lineage>
</organism>
<proteinExistence type="predicted"/>
<name>A0A8T8SM82_9BASI</name>
<evidence type="ECO:0000313" key="2">
    <source>
        <dbReference type="EMBL" id="KAE8242992.1"/>
    </source>
</evidence>
<dbReference type="EMBL" id="LWDD02002083">
    <property type="protein sequence ID" value="KAE8242992.1"/>
    <property type="molecule type" value="Genomic_DNA"/>
</dbReference>
<reference evidence="2" key="2">
    <citation type="journal article" date="2019" name="IMA Fungus">
        <title>Genome sequencing and comparison of five Tilletia species to identify candidate genes for the detection of regulated species infecting wheat.</title>
        <authorList>
            <person name="Nguyen H.D.T."/>
            <person name="Sultana T."/>
            <person name="Kesanakurti P."/>
            <person name="Hambleton S."/>
        </authorList>
    </citation>
    <scope>NUCLEOTIDE SEQUENCE</scope>
    <source>
        <strain evidence="2">DAOMC 238032</strain>
    </source>
</reference>
<dbReference type="Proteomes" id="UP000077671">
    <property type="component" value="Unassembled WGS sequence"/>
</dbReference>
<protein>
    <submittedName>
        <fullName evidence="2">Uncharacterized protein</fullName>
    </submittedName>
</protein>
<gene>
    <name evidence="2" type="ORF">A4X03_0g7904</name>
</gene>